<comment type="pathway">
    <text evidence="2">Lipid metabolism; phospholipid metabolism.</text>
</comment>
<dbReference type="InterPro" id="IPR050324">
    <property type="entry name" value="CDP-alcohol_PTase-I"/>
</dbReference>
<evidence type="ECO:0000256" key="13">
    <source>
        <dbReference type="SAM" id="Phobius"/>
    </source>
</evidence>
<evidence type="ECO:0000256" key="12">
    <source>
        <dbReference type="RuleBase" id="RU003750"/>
    </source>
</evidence>
<evidence type="ECO:0000256" key="7">
    <source>
        <dbReference type="ARBA" id="ARBA00022989"/>
    </source>
</evidence>
<proteinExistence type="inferred from homology"/>
<dbReference type="Proteomes" id="UP001500618">
    <property type="component" value="Unassembled WGS sequence"/>
</dbReference>
<keyword evidence="8" id="KW-0443">Lipid metabolism</keyword>
<evidence type="ECO:0000256" key="2">
    <source>
        <dbReference type="ARBA" id="ARBA00005074"/>
    </source>
</evidence>
<feature type="transmembrane region" description="Helical" evidence="13">
    <location>
        <begin position="12"/>
        <end position="30"/>
    </location>
</feature>
<dbReference type="InterPro" id="IPR048254">
    <property type="entry name" value="CDP_ALCOHOL_P_TRANSF_CS"/>
</dbReference>
<keyword evidence="6 13" id="KW-0812">Transmembrane</keyword>
<comment type="similarity">
    <text evidence="3 12">Belongs to the CDP-alcohol phosphatidyltransferase class-I family.</text>
</comment>
<name>A0ABP4TTZ9_9ACTN</name>
<evidence type="ECO:0000256" key="6">
    <source>
        <dbReference type="ARBA" id="ARBA00022692"/>
    </source>
</evidence>
<evidence type="ECO:0000256" key="8">
    <source>
        <dbReference type="ARBA" id="ARBA00023098"/>
    </source>
</evidence>
<keyword evidence="10" id="KW-0594">Phospholipid biosynthesis</keyword>
<evidence type="ECO:0000256" key="1">
    <source>
        <dbReference type="ARBA" id="ARBA00004141"/>
    </source>
</evidence>
<dbReference type="InterPro" id="IPR043130">
    <property type="entry name" value="CDP-OH_PTrfase_TM_dom"/>
</dbReference>
<evidence type="ECO:0000256" key="4">
    <source>
        <dbReference type="ARBA" id="ARBA00022516"/>
    </source>
</evidence>
<keyword evidence="5 12" id="KW-0808">Transferase</keyword>
<dbReference type="PANTHER" id="PTHR14269:SF62">
    <property type="entry name" value="CDP-DIACYLGLYCEROL--GLYCEROL-3-PHOSPHATE 3-PHOSPHATIDYLTRANSFERASE 1, CHLOROPLASTIC"/>
    <property type="match status" value="1"/>
</dbReference>
<feature type="transmembrane region" description="Helical" evidence="13">
    <location>
        <begin position="36"/>
        <end position="59"/>
    </location>
</feature>
<evidence type="ECO:0000256" key="3">
    <source>
        <dbReference type="ARBA" id="ARBA00010441"/>
    </source>
</evidence>
<keyword evidence="9 13" id="KW-0472">Membrane</keyword>
<feature type="transmembrane region" description="Helical" evidence="13">
    <location>
        <begin position="71"/>
        <end position="90"/>
    </location>
</feature>
<evidence type="ECO:0000313" key="15">
    <source>
        <dbReference type="Proteomes" id="UP001500618"/>
    </source>
</evidence>
<dbReference type="PROSITE" id="PS00379">
    <property type="entry name" value="CDP_ALCOHOL_P_TRANSF"/>
    <property type="match status" value="1"/>
</dbReference>
<reference evidence="15" key="1">
    <citation type="journal article" date="2019" name="Int. J. Syst. Evol. Microbiol.">
        <title>The Global Catalogue of Microorganisms (GCM) 10K type strain sequencing project: providing services to taxonomists for standard genome sequencing and annotation.</title>
        <authorList>
            <consortium name="The Broad Institute Genomics Platform"/>
            <consortium name="The Broad Institute Genome Sequencing Center for Infectious Disease"/>
            <person name="Wu L."/>
            <person name="Ma J."/>
        </authorList>
    </citation>
    <scope>NUCLEOTIDE SEQUENCE [LARGE SCALE GENOMIC DNA]</scope>
    <source>
        <strain evidence="15">JCM 14718</strain>
    </source>
</reference>
<comment type="caution">
    <text evidence="14">The sequence shown here is derived from an EMBL/GenBank/DDBJ whole genome shotgun (WGS) entry which is preliminary data.</text>
</comment>
<keyword evidence="15" id="KW-1185">Reference proteome</keyword>
<keyword evidence="11" id="KW-1208">Phospholipid metabolism</keyword>
<dbReference type="InterPro" id="IPR000462">
    <property type="entry name" value="CDP-OH_P_trans"/>
</dbReference>
<evidence type="ECO:0000256" key="11">
    <source>
        <dbReference type="ARBA" id="ARBA00023264"/>
    </source>
</evidence>
<evidence type="ECO:0000256" key="9">
    <source>
        <dbReference type="ARBA" id="ARBA00023136"/>
    </source>
</evidence>
<evidence type="ECO:0000256" key="10">
    <source>
        <dbReference type="ARBA" id="ARBA00023209"/>
    </source>
</evidence>
<feature type="transmembrane region" description="Helical" evidence="13">
    <location>
        <begin position="96"/>
        <end position="116"/>
    </location>
</feature>
<feature type="transmembrane region" description="Helical" evidence="13">
    <location>
        <begin position="128"/>
        <end position="148"/>
    </location>
</feature>
<evidence type="ECO:0000313" key="14">
    <source>
        <dbReference type="EMBL" id="GAA1693768.1"/>
    </source>
</evidence>
<accession>A0ABP4TTZ9</accession>
<protein>
    <submittedName>
        <fullName evidence="14">CDP-alcohol phosphatidyltransferase family protein</fullName>
    </submittedName>
</protein>
<keyword evidence="7 13" id="KW-1133">Transmembrane helix</keyword>
<sequence length="195" mass="21404">MVGNSVFTVPNLLSFIRLLGIPVFLYLVLVPSEHQVTDLIAIGVLVASGISDYLDGYLARKWNQVSRIGQLLDPLADALYIISTVFALTYREIIPLWLAILLVAREGLLFPLLPVLRHHGYGVLPVHFLGKAATFVLMYGFPLLLLSAQPGAAGAVAGPIAWAFTIWGACLYYWAFGLYVVQTVTVVRQARRVHG</sequence>
<evidence type="ECO:0000256" key="5">
    <source>
        <dbReference type="ARBA" id="ARBA00022679"/>
    </source>
</evidence>
<organism evidence="14 15">
    <name type="scientific">Fodinicola feengrottensis</name>
    <dbReference type="NCBI Taxonomy" id="435914"/>
    <lineage>
        <taxon>Bacteria</taxon>
        <taxon>Bacillati</taxon>
        <taxon>Actinomycetota</taxon>
        <taxon>Actinomycetes</taxon>
        <taxon>Mycobacteriales</taxon>
        <taxon>Fodinicola</taxon>
    </lineage>
</organism>
<keyword evidence="4" id="KW-0444">Lipid biosynthesis</keyword>
<dbReference type="Pfam" id="PF01066">
    <property type="entry name" value="CDP-OH_P_transf"/>
    <property type="match status" value="1"/>
</dbReference>
<feature type="transmembrane region" description="Helical" evidence="13">
    <location>
        <begin position="160"/>
        <end position="181"/>
    </location>
</feature>
<dbReference type="Gene3D" id="1.20.120.1760">
    <property type="match status" value="1"/>
</dbReference>
<dbReference type="PIRSF" id="PIRSF000847">
    <property type="entry name" value="Phos_ph_gly_syn"/>
    <property type="match status" value="1"/>
</dbReference>
<dbReference type="InterPro" id="IPR004570">
    <property type="entry name" value="Phosphatidylglycerol_P_synth"/>
</dbReference>
<dbReference type="PANTHER" id="PTHR14269">
    <property type="entry name" value="CDP-DIACYLGLYCEROL--GLYCEROL-3-PHOSPHATE 3-PHOSPHATIDYLTRANSFERASE-RELATED"/>
    <property type="match status" value="1"/>
</dbReference>
<dbReference type="EMBL" id="BAAANY010000020">
    <property type="protein sequence ID" value="GAA1693768.1"/>
    <property type="molecule type" value="Genomic_DNA"/>
</dbReference>
<comment type="subcellular location">
    <subcellularLocation>
        <location evidence="1">Membrane</location>
        <topology evidence="1">Multi-pass membrane protein</topology>
    </subcellularLocation>
</comment>
<dbReference type="RefSeq" id="WP_344312794.1">
    <property type="nucleotide sequence ID" value="NZ_BAAANY010000020.1"/>
</dbReference>
<gene>
    <name evidence="14" type="ORF">GCM10009765_48790</name>
</gene>